<dbReference type="SUPFAM" id="SSF103481">
    <property type="entry name" value="Multidrug resistance efflux transporter EmrE"/>
    <property type="match status" value="2"/>
</dbReference>
<feature type="transmembrane region" description="Helical" evidence="6">
    <location>
        <begin position="282"/>
        <end position="302"/>
    </location>
</feature>
<dbReference type="STRING" id="639004.SAMN04488239_103323"/>
<feature type="transmembrane region" description="Helical" evidence="6">
    <location>
        <begin position="20"/>
        <end position="40"/>
    </location>
</feature>
<dbReference type="AlphaFoldDB" id="A0A1G6P6B2"/>
<feature type="transmembrane region" description="Helical" evidence="6">
    <location>
        <begin position="225"/>
        <end position="246"/>
    </location>
</feature>
<dbReference type="PANTHER" id="PTHR32322:SF2">
    <property type="entry name" value="EAMA DOMAIN-CONTAINING PROTEIN"/>
    <property type="match status" value="1"/>
</dbReference>
<dbReference type="EMBL" id="FMZV01000003">
    <property type="protein sequence ID" value="SDC75780.1"/>
    <property type="molecule type" value="Genomic_DNA"/>
</dbReference>
<dbReference type="InterPro" id="IPR000620">
    <property type="entry name" value="EamA_dom"/>
</dbReference>
<evidence type="ECO:0000259" key="7">
    <source>
        <dbReference type="Pfam" id="PF00892"/>
    </source>
</evidence>
<proteinExistence type="inferred from homology"/>
<accession>A0A1G6P6B2</accession>
<feature type="transmembrane region" description="Helical" evidence="6">
    <location>
        <begin position="46"/>
        <end position="66"/>
    </location>
</feature>
<evidence type="ECO:0000256" key="1">
    <source>
        <dbReference type="ARBA" id="ARBA00004141"/>
    </source>
</evidence>
<dbReference type="PANTHER" id="PTHR32322">
    <property type="entry name" value="INNER MEMBRANE TRANSPORTER"/>
    <property type="match status" value="1"/>
</dbReference>
<keyword evidence="5 6" id="KW-0472">Membrane</keyword>
<dbReference type="InterPro" id="IPR037185">
    <property type="entry name" value="EmrE-like"/>
</dbReference>
<dbReference type="Proteomes" id="UP000199628">
    <property type="component" value="Unassembled WGS sequence"/>
</dbReference>
<evidence type="ECO:0000256" key="5">
    <source>
        <dbReference type="ARBA" id="ARBA00023136"/>
    </source>
</evidence>
<keyword evidence="4 6" id="KW-1133">Transmembrane helix</keyword>
<evidence type="ECO:0000256" key="3">
    <source>
        <dbReference type="ARBA" id="ARBA00022692"/>
    </source>
</evidence>
<comment type="similarity">
    <text evidence="2">Belongs to the EamA transporter family.</text>
</comment>
<feature type="transmembrane region" description="Helical" evidence="6">
    <location>
        <begin position="133"/>
        <end position="154"/>
    </location>
</feature>
<feature type="domain" description="EamA" evidence="7">
    <location>
        <begin position="17"/>
        <end position="148"/>
    </location>
</feature>
<comment type="subcellular location">
    <subcellularLocation>
        <location evidence="1">Membrane</location>
        <topology evidence="1">Multi-pass membrane protein</topology>
    </subcellularLocation>
</comment>
<protein>
    <submittedName>
        <fullName evidence="8">EamA-like transporter family protein</fullName>
    </submittedName>
</protein>
<name>A0A1G6P6B2_9RHOB</name>
<dbReference type="Pfam" id="PF00892">
    <property type="entry name" value="EamA"/>
    <property type="match status" value="1"/>
</dbReference>
<keyword evidence="9" id="KW-1185">Reference proteome</keyword>
<evidence type="ECO:0000256" key="2">
    <source>
        <dbReference type="ARBA" id="ARBA00007362"/>
    </source>
</evidence>
<feature type="transmembrane region" description="Helical" evidence="6">
    <location>
        <begin position="108"/>
        <end position="126"/>
    </location>
</feature>
<keyword evidence="3 6" id="KW-0812">Transmembrane</keyword>
<evidence type="ECO:0000256" key="6">
    <source>
        <dbReference type="SAM" id="Phobius"/>
    </source>
</evidence>
<dbReference type="RefSeq" id="WP_245706384.1">
    <property type="nucleotide sequence ID" value="NZ_FMZV01000003.1"/>
</dbReference>
<evidence type="ECO:0000313" key="9">
    <source>
        <dbReference type="Proteomes" id="UP000199628"/>
    </source>
</evidence>
<evidence type="ECO:0000256" key="4">
    <source>
        <dbReference type="ARBA" id="ARBA00022989"/>
    </source>
</evidence>
<sequence>MSMTTLQPSMPGRPVLSGNALAIGSMITWSAGLPAAQILLESWPPLTLSLARMLLGLTVLVPVWLLREGRAPLMRTRWGRALWIGALGFGIGPYLLLEAQKLTDPVTVALIVSCAPLIGTALELAAGTRRLTGAFALGVAASVLGGLIATSALAPAQLGFGALLAVLSTGIYCWASLASVRDLPGLSDVGRTAATLAGGLLASTLLLALFHAAGAKVLPRIAIDLRQVVMLLIYSVVALAVSQALFVAAIARLGVAVSTFHINVTPFYVMLIMLALGEPWDWTRALGAAIVASGVILSQMGVKRLA</sequence>
<dbReference type="GO" id="GO:0016020">
    <property type="term" value="C:membrane"/>
    <property type="evidence" value="ECO:0007669"/>
    <property type="project" value="UniProtKB-SubCell"/>
</dbReference>
<evidence type="ECO:0000313" key="8">
    <source>
        <dbReference type="EMBL" id="SDC75780.1"/>
    </source>
</evidence>
<organism evidence="8 9">
    <name type="scientific">Ruegeria marina</name>
    <dbReference type="NCBI Taxonomy" id="639004"/>
    <lineage>
        <taxon>Bacteria</taxon>
        <taxon>Pseudomonadati</taxon>
        <taxon>Pseudomonadota</taxon>
        <taxon>Alphaproteobacteria</taxon>
        <taxon>Rhodobacterales</taxon>
        <taxon>Roseobacteraceae</taxon>
        <taxon>Ruegeria</taxon>
    </lineage>
</organism>
<reference evidence="9" key="1">
    <citation type="submission" date="2016-10" db="EMBL/GenBank/DDBJ databases">
        <authorList>
            <person name="Varghese N."/>
            <person name="Submissions S."/>
        </authorList>
    </citation>
    <scope>NUCLEOTIDE SEQUENCE [LARGE SCALE GENOMIC DNA]</scope>
    <source>
        <strain evidence="9">CGMCC 1.9108</strain>
    </source>
</reference>
<feature type="transmembrane region" description="Helical" evidence="6">
    <location>
        <begin position="78"/>
        <end position="96"/>
    </location>
</feature>
<dbReference type="InterPro" id="IPR050638">
    <property type="entry name" value="AA-Vitamin_Transporters"/>
</dbReference>
<feature type="transmembrane region" description="Helical" evidence="6">
    <location>
        <begin position="192"/>
        <end position="213"/>
    </location>
</feature>
<gene>
    <name evidence="8" type="ORF">SAMN04488239_103323</name>
</gene>
<feature type="transmembrane region" description="Helical" evidence="6">
    <location>
        <begin position="160"/>
        <end position="180"/>
    </location>
</feature>
<feature type="transmembrane region" description="Helical" evidence="6">
    <location>
        <begin position="253"/>
        <end position="276"/>
    </location>
</feature>